<evidence type="ECO:0000256" key="9">
    <source>
        <dbReference type="ARBA" id="ARBA00023136"/>
    </source>
</evidence>
<dbReference type="NCBIfam" id="NF037980">
    <property type="entry name" value="T2SS_GspK"/>
    <property type="match status" value="1"/>
</dbReference>
<feature type="domain" description="T2SS protein K second SAM-like" evidence="12">
    <location>
        <begin position="218"/>
        <end position="265"/>
    </location>
</feature>
<evidence type="ECO:0000256" key="7">
    <source>
        <dbReference type="ARBA" id="ARBA00022927"/>
    </source>
</evidence>
<dbReference type="GO" id="GO:0009306">
    <property type="term" value="P:protein secretion"/>
    <property type="evidence" value="ECO:0007669"/>
    <property type="project" value="InterPro"/>
</dbReference>
<organism evidence="14 15">
    <name type="scientific">Aquincola agrisoli</name>
    <dbReference type="NCBI Taxonomy" id="3119538"/>
    <lineage>
        <taxon>Bacteria</taxon>
        <taxon>Pseudomonadati</taxon>
        <taxon>Pseudomonadota</taxon>
        <taxon>Betaproteobacteria</taxon>
        <taxon>Burkholderiales</taxon>
        <taxon>Sphaerotilaceae</taxon>
        <taxon>Aquincola</taxon>
    </lineage>
</organism>
<accession>A0AAW9QJ58</accession>
<feature type="domain" description="T2SS protein K first SAM-like" evidence="13">
    <location>
        <begin position="125"/>
        <end position="213"/>
    </location>
</feature>
<evidence type="ECO:0000256" key="3">
    <source>
        <dbReference type="ARBA" id="ARBA00022448"/>
    </source>
</evidence>
<dbReference type="PIRSF" id="PIRSF002786">
    <property type="entry name" value="XcpX"/>
    <property type="match status" value="1"/>
</dbReference>
<reference evidence="14 15" key="1">
    <citation type="submission" date="2024-02" db="EMBL/GenBank/DDBJ databases">
        <title>Genome sequence of Aquincola sp. MAHUQ-54.</title>
        <authorList>
            <person name="Huq M.A."/>
        </authorList>
    </citation>
    <scope>NUCLEOTIDE SEQUENCE [LARGE SCALE GENOMIC DNA]</scope>
    <source>
        <strain evidence="14 15">MAHUQ-54</strain>
    </source>
</reference>
<evidence type="ECO:0000256" key="11">
    <source>
        <dbReference type="SAM" id="Phobius"/>
    </source>
</evidence>
<dbReference type="SUPFAM" id="SSF158544">
    <property type="entry name" value="GspK insert domain-like"/>
    <property type="match status" value="1"/>
</dbReference>
<evidence type="ECO:0000256" key="10">
    <source>
        <dbReference type="PIRNR" id="PIRNR002786"/>
    </source>
</evidence>
<dbReference type="InterPro" id="IPR049179">
    <property type="entry name" value="T2SSK_SAM-like_2nd"/>
</dbReference>
<dbReference type="Gene3D" id="3.30.1300.30">
    <property type="entry name" value="GSPII I/J protein-like"/>
    <property type="match status" value="1"/>
</dbReference>
<keyword evidence="6 11" id="KW-0812">Transmembrane</keyword>
<evidence type="ECO:0000256" key="1">
    <source>
        <dbReference type="ARBA" id="ARBA00004533"/>
    </source>
</evidence>
<keyword evidence="7" id="KW-0653">Protein transport</keyword>
<feature type="transmembrane region" description="Helical" evidence="11">
    <location>
        <begin position="15"/>
        <end position="36"/>
    </location>
</feature>
<dbReference type="PANTHER" id="PTHR38831:SF1">
    <property type="entry name" value="TYPE II SECRETION SYSTEM PROTEIN K-RELATED"/>
    <property type="match status" value="1"/>
</dbReference>
<dbReference type="GO" id="GO:0005886">
    <property type="term" value="C:plasma membrane"/>
    <property type="evidence" value="ECO:0007669"/>
    <property type="project" value="UniProtKB-SubCell"/>
</dbReference>
<evidence type="ECO:0000313" key="15">
    <source>
        <dbReference type="Proteomes" id="UP001336250"/>
    </source>
</evidence>
<dbReference type="AlphaFoldDB" id="A0AAW9QJ58"/>
<comment type="subcellular location">
    <subcellularLocation>
        <location evidence="1 10">Cell inner membrane</location>
    </subcellularLocation>
</comment>
<evidence type="ECO:0000256" key="4">
    <source>
        <dbReference type="ARBA" id="ARBA00022475"/>
    </source>
</evidence>
<dbReference type="InterPro" id="IPR038072">
    <property type="entry name" value="GspK_central_sf"/>
</dbReference>
<dbReference type="InterPro" id="IPR005628">
    <property type="entry name" value="GspK"/>
</dbReference>
<dbReference type="EMBL" id="JAZIBG010000044">
    <property type="protein sequence ID" value="MEF7616403.1"/>
    <property type="molecule type" value="Genomic_DNA"/>
</dbReference>
<evidence type="ECO:0000256" key="2">
    <source>
        <dbReference type="ARBA" id="ARBA00007246"/>
    </source>
</evidence>
<keyword evidence="8 11" id="KW-1133">Transmembrane helix</keyword>
<evidence type="ECO:0000256" key="8">
    <source>
        <dbReference type="ARBA" id="ARBA00022989"/>
    </source>
</evidence>
<keyword evidence="5 10" id="KW-0997">Cell inner membrane</keyword>
<keyword evidence="3 10" id="KW-0813">Transport</keyword>
<dbReference type="Proteomes" id="UP001336250">
    <property type="component" value="Unassembled WGS sequence"/>
</dbReference>
<evidence type="ECO:0000256" key="6">
    <source>
        <dbReference type="ARBA" id="ARBA00022692"/>
    </source>
</evidence>
<dbReference type="PANTHER" id="PTHR38831">
    <property type="entry name" value="TYPE II SECRETION SYSTEM PROTEIN K"/>
    <property type="match status" value="1"/>
</dbReference>
<keyword evidence="9 10" id="KW-0472">Membrane</keyword>
<dbReference type="RefSeq" id="WP_332291887.1">
    <property type="nucleotide sequence ID" value="NZ_JAZIBG010000044.1"/>
</dbReference>
<keyword evidence="15" id="KW-1185">Reference proteome</keyword>
<gene>
    <name evidence="14" type="primary">gspK</name>
    <name evidence="14" type="ORF">V4F39_20980</name>
</gene>
<evidence type="ECO:0000259" key="13">
    <source>
        <dbReference type="Pfam" id="PF21687"/>
    </source>
</evidence>
<dbReference type="Pfam" id="PF03934">
    <property type="entry name" value="T2SSK"/>
    <property type="match status" value="1"/>
</dbReference>
<comment type="similarity">
    <text evidence="2 10">Belongs to the GSP K family.</text>
</comment>
<keyword evidence="4 10" id="KW-1003">Cell membrane</keyword>
<dbReference type="InterPro" id="IPR049031">
    <property type="entry name" value="T2SSK_SAM-like_1st"/>
</dbReference>
<protein>
    <recommendedName>
        <fullName evidence="10">Type II secretion system protein K</fullName>
    </recommendedName>
</protein>
<evidence type="ECO:0000259" key="12">
    <source>
        <dbReference type="Pfam" id="PF03934"/>
    </source>
</evidence>
<dbReference type="Pfam" id="PF21687">
    <property type="entry name" value="T2SSK_1st"/>
    <property type="match status" value="1"/>
</dbReference>
<evidence type="ECO:0000313" key="14">
    <source>
        <dbReference type="EMBL" id="MEF7616403.1"/>
    </source>
</evidence>
<sequence length="326" mass="36322">MPPARPRPPRQQHGAALLMAMIILTLVATLAAGMVYQQDRAIRVESAERAREQTSRVALGGLELARWILRQDATKNPKTDHLGEAWATSLPETELSSLIAGNDRSPTSEQGLRAFMRGEIIDAQSRFNLRNLVDEKNEPSLADIEILRRLCANAGLPAEVAQRIAIGLRKAWATQELQPDAIVAPDRLAQLTWLGIEPSVIDTLRPLVTLLPERGTKINVNTALADVLAAAINGLDRSSAQRIIDTRRRSENNEGFTSTDKVRELFPQLKPEDFSNLSVTTGYFEVHSELRIGDQVTSDVWLLRRRQSNITLVRQERVALRNLSRP</sequence>
<comment type="caution">
    <text evidence="14">The sequence shown here is derived from an EMBL/GenBank/DDBJ whole genome shotgun (WGS) entry which is preliminary data.</text>
</comment>
<evidence type="ECO:0000256" key="5">
    <source>
        <dbReference type="ARBA" id="ARBA00022519"/>
    </source>
</evidence>
<proteinExistence type="inferred from homology"/>
<name>A0AAW9QJ58_9BURK</name>